<keyword evidence="6 9" id="KW-0720">Serine protease</keyword>
<evidence type="ECO:0000256" key="7">
    <source>
        <dbReference type="ARBA" id="ARBA00023180"/>
    </source>
</evidence>
<keyword evidence="7" id="KW-0325">Glycoprotein</keyword>
<evidence type="ECO:0000256" key="4">
    <source>
        <dbReference type="ARBA" id="ARBA00022729"/>
    </source>
</evidence>
<gene>
    <name evidence="13" type="ORF">NCGR_LOCUS51833</name>
</gene>
<evidence type="ECO:0000313" key="13">
    <source>
        <dbReference type="EMBL" id="CAD6268528.1"/>
    </source>
</evidence>
<dbReference type="GO" id="GO:0006508">
    <property type="term" value="P:proteolysis"/>
    <property type="evidence" value="ECO:0007669"/>
    <property type="project" value="UniProtKB-KW"/>
</dbReference>
<protein>
    <submittedName>
        <fullName evidence="13">Uncharacterized protein</fullName>
    </submittedName>
</protein>
<dbReference type="Gene3D" id="3.40.50.200">
    <property type="entry name" value="Peptidase S8/S53 domain"/>
    <property type="match status" value="1"/>
</dbReference>
<evidence type="ECO:0000256" key="8">
    <source>
        <dbReference type="PIRSR" id="PIRSR615500-1"/>
    </source>
</evidence>
<dbReference type="EMBL" id="CAJGYO010000014">
    <property type="protein sequence ID" value="CAD6268528.1"/>
    <property type="molecule type" value="Genomic_DNA"/>
</dbReference>
<dbReference type="SUPFAM" id="SSF52743">
    <property type="entry name" value="Subtilisin-like"/>
    <property type="match status" value="1"/>
</dbReference>
<dbReference type="InterPro" id="IPR041469">
    <property type="entry name" value="Subtilisin-like_FN3"/>
</dbReference>
<dbReference type="AlphaFoldDB" id="A0A811RE24"/>
<feature type="chain" id="PRO_5032593650" evidence="10">
    <location>
        <begin position="27"/>
        <end position="666"/>
    </location>
</feature>
<dbReference type="InterPro" id="IPR036852">
    <property type="entry name" value="Peptidase_S8/S53_dom_sf"/>
</dbReference>
<dbReference type="InterPro" id="IPR045051">
    <property type="entry name" value="SBT"/>
</dbReference>
<dbReference type="PROSITE" id="PS00136">
    <property type="entry name" value="SUBTILASE_ASP"/>
    <property type="match status" value="1"/>
</dbReference>
<feature type="signal peptide" evidence="10">
    <location>
        <begin position="1"/>
        <end position="26"/>
    </location>
</feature>
<keyword evidence="5 9" id="KW-0378">Hydrolase</keyword>
<dbReference type="PROSITE" id="PS51892">
    <property type="entry name" value="SUBTILASE"/>
    <property type="match status" value="1"/>
</dbReference>
<feature type="domain" description="Peptidase S8/S53" evidence="11">
    <location>
        <begin position="111"/>
        <end position="545"/>
    </location>
</feature>
<dbReference type="Gene3D" id="2.60.40.2310">
    <property type="match status" value="1"/>
</dbReference>
<evidence type="ECO:0000313" key="14">
    <source>
        <dbReference type="Proteomes" id="UP000604825"/>
    </source>
</evidence>
<dbReference type="PRINTS" id="PR00723">
    <property type="entry name" value="SUBTILISIN"/>
</dbReference>
<keyword evidence="14" id="KW-1185">Reference proteome</keyword>
<evidence type="ECO:0000256" key="1">
    <source>
        <dbReference type="ARBA" id="ARBA00004613"/>
    </source>
</evidence>
<dbReference type="GO" id="GO:0005576">
    <property type="term" value="C:extracellular region"/>
    <property type="evidence" value="ECO:0007669"/>
    <property type="project" value="UniProtKB-SubCell"/>
</dbReference>
<dbReference type="CDD" id="cd04852">
    <property type="entry name" value="Peptidases_S8_3"/>
    <property type="match status" value="1"/>
</dbReference>
<feature type="active site" description="Charge relay system" evidence="8 9">
    <location>
        <position position="489"/>
    </location>
</feature>
<comment type="caution">
    <text evidence="13">The sequence shown here is derived from an EMBL/GenBank/DDBJ whole genome shotgun (WGS) entry which is preliminary data.</text>
</comment>
<dbReference type="Pfam" id="PF00082">
    <property type="entry name" value="Peptidase_S8"/>
    <property type="match status" value="1"/>
</dbReference>
<evidence type="ECO:0000256" key="10">
    <source>
        <dbReference type="SAM" id="SignalP"/>
    </source>
</evidence>
<feature type="active site" description="Charge relay system" evidence="8 9">
    <location>
        <position position="176"/>
    </location>
</feature>
<evidence type="ECO:0000256" key="6">
    <source>
        <dbReference type="ARBA" id="ARBA00022825"/>
    </source>
</evidence>
<evidence type="ECO:0000259" key="11">
    <source>
        <dbReference type="Pfam" id="PF00082"/>
    </source>
</evidence>
<sequence length="666" mass="70411">MDLNLRLPLAMLVLVGLLVYTTPTHANSEISIRRTYIVRVRPPPNFSPDMSSSNLETWYRSFLPPSSMSASRPHTPFIYTYREAILGFAVNLTKVEGLRSNGGAWNSIGMGEGSIIGLLDTGIDMSHPSFHDDGMKPPPAKWRGSCDFGDAKCNKKLIGGRSFSRGHVPPVDNVGHGTHTASTAAGQFVEGASVLGNGNGTAAGMAPHAHLAMYRVCSEFGCWNSDIVAGLDAAISDGVDILSISLGGRSRPFHRELMATGTFSAMRKGIFVSCSAGNSGPSSGTLSNEEPWVLTVGASTMDRQMKAIVKLGDGRSFVGESAYQPSNLVSLPLAYTLDSGNVKGKVVACDLDGSGSSGIRIGKTVQEAGGAGMIVFGKQVSGHNTFAEPHVLPASYVNPIDAAVIREYAKNSSSKPTASIVYEGTSLGTTPAPVVAFFSSRGPSTASPGVLKPDIIGPGVNVIAAWPFKVGPPTTSANSMKFNSISGTSMSAPHLSGIAAIIKSVHPDWSPAAIKSAIMTTAYTVDGLIYDTDEEQYVLYLCGLGYTDSEVETVTHQKDACRKGRKITEAELNYPSIAVNAKLGKLVVNRTVTNVGEASSTYTVDIAMPKGVTASISPNKLEFTKAKEVKTFVVSLSWDANEIKHAEGSFTWLFGKQAVRSPIVIF</sequence>
<dbReference type="InterPro" id="IPR000209">
    <property type="entry name" value="Peptidase_S8/S53_dom"/>
</dbReference>
<feature type="domain" description="Subtilisin-like protease fibronectin type-III" evidence="12">
    <location>
        <begin position="571"/>
        <end position="665"/>
    </location>
</feature>
<keyword evidence="3 9" id="KW-0645">Protease</keyword>
<dbReference type="InterPro" id="IPR015500">
    <property type="entry name" value="Peptidase_S8_subtilisin-rel"/>
</dbReference>
<evidence type="ECO:0000256" key="2">
    <source>
        <dbReference type="ARBA" id="ARBA00011073"/>
    </source>
</evidence>
<reference evidence="13" key="1">
    <citation type="submission" date="2020-10" db="EMBL/GenBank/DDBJ databases">
        <authorList>
            <person name="Han B."/>
            <person name="Lu T."/>
            <person name="Zhao Q."/>
            <person name="Huang X."/>
            <person name="Zhao Y."/>
        </authorList>
    </citation>
    <scope>NUCLEOTIDE SEQUENCE</scope>
</reference>
<dbReference type="Pfam" id="PF17766">
    <property type="entry name" value="fn3_6"/>
    <property type="match status" value="1"/>
</dbReference>
<dbReference type="Proteomes" id="UP000604825">
    <property type="component" value="Unassembled WGS sequence"/>
</dbReference>
<dbReference type="PANTHER" id="PTHR10795">
    <property type="entry name" value="PROPROTEIN CONVERTASE SUBTILISIN/KEXIN"/>
    <property type="match status" value="1"/>
</dbReference>
<dbReference type="InterPro" id="IPR034197">
    <property type="entry name" value="Peptidases_S8_3"/>
</dbReference>
<dbReference type="OrthoDB" id="206201at2759"/>
<feature type="active site" description="Charge relay system" evidence="8 9">
    <location>
        <position position="120"/>
    </location>
</feature>
<keyword evidence="4 10" id="KW-0732">Signal</keyword>
<name>A0A811RE24_9POAL</name>
<dbReference type="Gene3D" id="3.50.30.30">
    <property type="match status" value="1"/>
</dbReference>
<accession>A0A811RE24</accession>
<dbReference type="Gene3D" id="3.30.70.80">
    <property type="entry name" value="Peptidase S8 propeptide/proteinase inhibitor I9"/>
    <property type="match status" value="1"/>
</dbReference>
<dbReference type="GO" id="GO:0004252">
    <property type="term" value="F:serine-type endopeptidase activity"/>
    <property type="evidence" value="ECO:0007669"/>
    <property type="project" value="UniProtKB-UniRule"/>
</dbReference>
<comment type="similarity">
    <text evidence="2 9">Belongs to the peptidase S8 family.</text>
</comment>
<organism evidence="13 14">
    <name type="scientific">Miscanthus lutarioriparius</name>
    <dbReference type="NCBI Taxonomy" id="422564"/>
    <lineage>
        <taxon>Eukaryota</taxon>
        <taxon>Viridiplantae</taxon>
        <taxon>Streptophyta</taxon>
        <taxon>Embryophyta</taxon>
        <taxon>Tracheophyta</taxon>
        <taxon>Spermatophyta</taxon>
        <taxon>Magnoliopsida</taxon>
        <taxon>Liliopsida</taxon>
        <taxon>Poales</taxon>
        <taxon>Poaceae</taxon>
        <taxon>PACMAD clade</taxon>
        <taxon>Panicoideae</taxon>
        <taxon>Andropogonodae</taxon>
        <taxon>Andropogoneae</taxon>
        <taxon>Saccharinae</taxon>
        <taxon>Miscanthus</taxon>
    </lineage>
</organism>
<evidence type="ECO:0000256" key="5">
    <source>
        <dbReference type="ARBA" id="ARBA00022801"/>
    </source>
</evidence>
<evidence type="ECO:0000256" key="9">
    <source>
        <dbReference type="PROSITE-ProRule" id="PRU01240"/>
    </source>
</evidence>
<comment type="subcellular location">
    <subcellularLocation>
        <location evidence="1">Secreted</location>
    </subcellularLocation>
</comment>
<dbReference type="InterPro" id="IPR023827">
    <property type="entry name" value="Peptidase_S8_Asp-AS"/>
</dbReference>
<dbReference type="InterPro" id="IPR037045">
    <property type="entry name" value="S8pro/Inhibitor_I9_sf"/>
</dbReference>
<proteinExistence type="inferred from homology"/>
<evidence type="ECO:0000259" key="12">
    <source>
        <dbReference type="Pfam" id="PF17766"/>
    </source>
</evidence>
<evidence type="ECO:0000256" key="3">
    <source>
        <dbReference type="ARBA" id="ARBA00022670"/>
    </source>
</evidence>
<dbReference type="CDD" id="cd02120">
    <property type="entry name" value="PA_subtilisin_like"/>
    <property type="match status" value="1"/>
</dbReference>